<feature type="compositionally biased region" description="Gly residues" evidence="1">
    <location>
        <begin position="23"/>
        <end position="37"/>
    </location>
</feature>
<feature type="region of interest" description="Disordered" evidence="1">
    <location>
        <begin position="1"/>
        <end position="38"/>
    </location>
</feature>
<keyword evidence="3" id="KW-1185">Reference proteome</keyword>
<evidence type="ECO:0000313" key="3">
    <source>
        <dbReference type="Proteomes" id="UP000489600"/>
    </source>
</evidence>
<gene>
    <name evidence="2" type="ORF">ANE_LOCUS3138</name>
</gene>
<comment type="caution">
    <text evidence="2">The sequence shown here is derived from an EMBL/GenBank/DDBJ whole genome shotgun (WGS) entry which is preliminary data.</text>
</comment>
<feature type="compositionally biased region" description="Basic and acidic residues" evidence="1">
    <location>
        <begin position="1"/>
        <end position="18"/>
    </location>
</feature>
<evidence type="ECO:0000313" key="2">
    <source>
        <dbReference type="EMBL" id="VVA92693.1"/>
    </source>
</evidence>
<reference evidence="2" key="1">
    <citation type="submission" date="2019-07" db="EMBL/GenBank/DDBJ databases">
        <authorList>
            <person name="Dittberner H."/>
        </authorList>
    </citation>
    <scope>NUCLEOTIDE SEQUENCE [LARGE SCALE GENOMIC DNA]</scope>
</reference>
<dbReference type="AlphaFoldDB" id="A0A565AUI9"/>
<proteinExistence type="predicted"/>
<sequence length="71" mass="7443">MEGRWRRCRGLKVERGSDLDPVGQGGSGGSGGFGAGSGVETEIETLTTEVTSSREGGNRDFALRLAMRGAR</sequence>
<accession>A0A565AUI9</accession>
<dbReference type="EMBL" id="CABITT030000001">
    <property type="protein sequence ID" value="VVA92693.1"/>
    <property type="molecule type" value="Genomic_DNA"/>
</dbReference>
<name>A0A565AUI9_9BRAS</name>
<evidence type="ECO:0000256" key="1">
    <source>
        <dbReference type="SAM" id="MobiDB-lite"/>
    </source>
</evidence>
<organism evidence="2 3">
    <name type="scientific">Arabis nemorensis</name>
    <dbReference type="NCBI Taxonomy" id="586526"/>
    <lineage>
        <taxon>Eukaryota</taxon>
        <taxon>Viridiplantae</taxon>
        <taxon>Streptophyta</taxon>
        <taxon>Embryophyta</taxon>
        <taxon>Tracheophyta</taxon>
        <taxon>Spermatophyta</taxon>
        <taxon>Magnoliopsida</taxon>
        <taxon>eudicotyledons</taxon>
        <taxon>Gunneridae</taxon>
        <taxon>Pentapetalae</taxon>
        <taxon>rosids</taxon>
        <taxon>malvids</taxon>
        <taxon>Brassicales</taxon>
        <taxon>Brassicaceae</taxon>
        <taxon>Arabideae</taxon>
        <taxon>Arabis</taxon>
    </lineage>
</organism>
<protein>
    <submittedName>
        <fullName evidence="2">Uncharacterized protein</fullName>
    </submittedName>
</protein>
<dbReference type="Proteomes" id="UP000489600">
    <property type="component" value="Unassembled WGS sequence"/>
</dbReference>